<dbReference type="Gene3D" id="2.40.128.110">
    <property type="entry name" value="Lipid/polyisoprenoid-binding, YceI-like"/>
    <property type="match status" value="1"/>
</dbReference>
<accession>A0A399T783</accession>
<dbReference type="SUPFAM" id="SSF101874">
    <property type="entry name" value="YceI-like"/>
    <property type="match status" value="1"/>
</dbReference>
<dbReference type="InterPro" id="IPR036761">
    <property type="entry name" value="TTHA0802/YceI-like_sf"/>
</dbReference>
<name>A0A399T783_9BACT</name>
<protein>
    <submittedName>
        <fullName evidence="1">YceI family protein</fullName>
    </submittedName>
</protein>
<dbReference type="EMBL" id="QWGR01000002">
    <property type="protein sequence ID" value="RIJ49753.1"/>
    <property type="molecule type" value="Genomic_DNA"/>
</dbReference>
<organism evidence="1 2">
    <name type="scientific">Maribellus luteus</name>
    <dbReference type="NCBI Taxonomy" id="2305463"/>
    <lineage>
        <taxon>Bacteria</taxon>
        <taxon>Pseudomonadati</taxon>
        <taxon>Bacteroidota</taxon>
        <taxon>Bacteroidia</taxon>
        <taxon>Marinilabiliales</taxon>
        <taxon>Prolixibacteraceae</taxon>
        <taxon>Maribellus</taxon>
    </lineage>
</organism>
<reference evidence="1 2" key="1">
    <citation type="submission" date="2018-08" db="EMBL/GenBank/DDBJ databases">
        <title>Pallidiluteibacterium maritimus gen. nov., sp. nov., isolated from coastal sediment.</title>
        <authorList>
            <person name="Zhou L.Y."/>
        </authorList>
    </citation>
    <scope>NUCLEOTIDE SEQUENCE [LARGE SCALE GENOMIC DNA]</scope>
    <source>
        <strain evidence="1 2">XSD2</strain>
    </source>
</reference>
<evidence type="ECO:0000313" key="1">
    <source>
        <dbReference type="EMBL" id="RIJ49753.1"/>
    </source>
</evidence>
<dbReference type="Proteomes" id="UP000265926">
    <property type="component" value="Unassembled WGS sequence"/>
</dbReference>
<dbReference type="AlphaFoldDB" id="A0A399T783"/>
<gene>
    <name evidence="1" type="ORF">D1614_03155</name>
</gene>
<evidence type="ECO:0000313" key="2">
    <source>
        <dbReference type="Proteomes" id="UP000265926"/>
    </source>
</evidence>
<proteinExistence type="predicted"/>
<comment type="caution">
    <text evidence="1">The sequence shown here is derived from an EMBL/GenBank/DDBJ whole genome shotgun (WGS) entry which is preliminary data.</text>
</comment>
<sequence length="216" mass="24641">MILRKKIVRQDAGQSSTPDKMQKRLTFSSRYYFLLLLCALFFQTPARDKGKSGKLDECQNYVLIQGSSNINRFEFINLNPNLSDPQNNSPQNKLSQNIRIPVRDFSGPNKLMLNDFYKMLNADQFPFIKIKVEAYNAAEFDEESGSTLLDTRITIAGKTRDYIIPCEVIYCEHAGTILKGNLEVELSAFDIDPPKKILGTVKVDNEVFITFAFSYL</sequence>
<keyword evidence="2" id="KW-1185">Reference proteome</keyword>